<keyword evidence="3" id="KW-1185">Reference proteome</keyword>
<evidence type="ECO:0000313" key="2">
    <source>
        <dbReference type="EMBL" id="OOH93274.1"/>
    </source>
</evidence>
<reference evidence="2 3" key="1">
    <citation type="submission" date="2016-11" db="EMBL/GenBank/DDBJ databases">
        <title>Genome sequence and comparative genomic analysis of clinical strain Elizabethkingia meningoseptica 61421 PRCM.</title>
        <authorList>
            <person name="Wang M."/>
            <person name="Hu S."/>
            <person name="Cao L."/>
            <person name="Jiang T."/>
            <person name="Zhou Y."/>
            <person name="Ming D."/>
        </authorList>
    </citation>
    <scope>NUCLEOTIDE SEQUENCE [LARGE SCALE GENOMIC DNA]</scope>
    <source>
        <strain evidence="2 3">61421 PRCM</strain>
    </source>
</reference>
<accession>A0A1V3TY26</accession>
<keyword evidence="1" id="KW-1133">Transmembrane helix</keyword>
<comment type="caution">
    <text evidence="2">The sequence shown here is derived from an EMBL/GenBank/DDBJ whole genome shotgun (WGS) entry which is preliminary data.</text>
</comment>
<dbReference type="RefSeq" id="WP_019050726.1">
    <property type="nucleotide sequence ID" value="NZ_JAHNED010000004.1"/>
</dbReference>
<dbReference type="STRING" id="238.BBD35_05055"/>
<evidence type="ECO:0008006" key="4">
    <source>
        <dbReference type="Google" id="ProtNLM"/>
    </source>
</evidence>
<dbReference type="eggNOG" id="ENOG5032X1Q">
    <property type="taxonomic scope" value="Bacteria"/>
</dbReference>
<dbReference type="KEGG" id="emg:BBD33_03215"/>
<sequence>MQPREVISFSEIPTKAFEYWSKTMMFQLLFSLCYFTVYIGLTLFLFSYYGISEQIHNLSGYFGSDPSLTQEKYIEILTSENFKYVTLWIIGITALLFPLNLGLFNIYRKMDKGEPVSVGDLFVGFEGSSFFKYFGYALFWGGLYYMFKMTILLAPVWVLSTLFVAPLMFLNNLNISEAIQLSVKALGKNIMGCILVLILGFFGSYIGFALCGFGILLTFPFWNAAIYAYYQKVFPENN</sequence>
<evidence type="ECO:0000313" key="3">
    <source>
        <dbReference type="Proteomes" id="UP000188947"/>
    </source>
</evidence>
<organism evidence="2 3">
    <name type="scientific">Elizabethkingia meningoseptica</name>
    <name type="common">Chryseobacterium meningosepticum</name>
    <dbReference type="NCBI Taxonomy" id="238"/>
    <lineage>
        <taxon>Bacteria</taxon>
        <taxon>Pseudomonadati</taxon>
        <taxon>Bacteroidota</taxon>
        <taxon>Flavobacteriia</taxon>
        <taxon>Flavobacteriales</taxon>
        <taxon>Weeksellaceae</taxon>
        <taxon>Elizabethkingia</taxon>
    </lineage>
</organism>
<gene>
    <name evidence="2" type="ORF">BMF97_17580</name>
</gene>
<dbReference type="AlphaFoldDB" id="A0A1V3TY26"/>
<name>A0A1V3TY26_ELIME</name>
<dbReference type="OrthoDB" id="1244380at2"/>
<keyword evidence="1" id="KW-0812">Transmembrane</keyword>
<feature type="transmembrane region" description="Helical" evidence="1">
    <location>
        <begin position="145"/>
        <end position="170"/>
    </location>
</feature>
<feature type="transmembrane region" description="Helical" evidence="1">
    <location>
        <begin position="28"/>
        <end position="51"/>
    </location>
</feature>
<proteinExistence type="predicted"/>
<feature type="transmembrane region" description="Helical" evidence="1">
    <location>
        <begin position="118"/>
        <end position="139"/>
    </location>
</feature>
<feature type="transmembrane region" description="Helical" evidence="1">
    <location>
        <begin position="85"/>
        <end position="106"/>
    </location>
</feature>
<feature type="transmembrane region" description="Helical" evidence="1">
    <location>
        <begin position="190"/>
        <end position="222"/>
    </location>
</feature>
<protein>
    <recommendedName>
        <fullName evidence="4">Beta-carotene 15,15'-monooxygenase</fullName>
    </recommendedName>
</protein>
<dbReference type="Proteomes" id="UP000188947">
    <property type="component" value="Unassembled WGS sequence"/>
</dbReference>
<keyword evidence="1" id="KW-0472">Membrane</keyword>
<dbReference type="EMBL" id="MPOG01000019">
    <property type="protein sequence ID" value="OOH93274.1"/>
    <property type="molecule type" value="Genomic_DNA"/>
</dbReference>
<evidence type="ECO:0000256" key="1">
    <source>
        <dbReference type="SAM" id="Phobius"/>
    </source>
</evidence>